<keyword evidence="3" id="KW-0540">Nuclease</keyword>
<evidence type="ECO:0000256" key="3">
    <source>
        <dbReference type="ARBA" id="ARBA00022722"/>
    </source>
</evidence>
<feature type="non-terminal residue" evidence="10">
    <location>
        <position position="1"/>
    </location>
</feature>
<dbReference type="Pfam" id="PF06087">
    <property type="entry name" value="Tyr-DNA_phospho"/>
    <property type="match status" value="1"/>
</dbReference>
<proteinExistence type="inferred from homology"/>
<reference evidence="10" key="1">
    <citation type="journal article" date="2013" name="Genome Biol.">
        <title>Draft genome of the mountain pine beetle, Dendroctonus ponderosae Hopkins, a major forest pest.</title>
        <authorList>
            <person name="Keeling C.I."/>
            <person name="Yuen M.M."/>
            <person name="Liao N.Y."/>
            <person name="Docking T.R."/>
            <person name="Chan S.K."/>
            <person name="Taylor G.A."/>
            <person name="Palmquist D.L."/>
            <person name="Jackman S.D."/>
            <person name="Nguyen A."/>
            <person name="Li M."/>
            <person name="Henderson H."/>
            <person name="Janes J.K."/>
            <person name="Zhao Y."/>
            <person name="Pandoh P."/>
            <person name="Moore R."/>
            <person name="Sperling F.A."/>
            <person name="Huber D.P."/>
            <person name="Birol I."/>
            <person name="Jones S.J."/>
            <person name="Bohlmann J."/>
        </authorList>
    </citation>
    <scope>NUCLEOTIDE SEQUENCE</scope>
</reference>
<name>N6U9E3_DENPD</name>
<keyword evidence="8" id="KW-0539">Nucleus</keyword>
<evidence type="ECO:0000256" key="7">
    <source>
        <dbReference type="ARBA" id="ARBA00023204"/>
    </source>
</evidence>
<dbReference type="GO" id="GO:0017005">
    <property type="term" value="F:3'-tyrosyl-DNA phosphodiesterase activity"/>
    <property type="evidence" value="ECO:0007669"/>
    <property type="project" value="TreeGrafter"/>
</dbReference>
<comment type="similarity">
    <text evidence="2">Belongs to the tyrosyl-DNA phosphodiesterase family.</text>
</comment>
<keyword evidence="6" id="KW-0269">Exonuclease</keyword>
<evidence type="ECO:0000256" key="8">
    <source>
        <dbReference type="ARBA" id="ARBA00023242"/>
    </source>
</evidence>
<dbReference type="GO" id="GO:0003690">
    <property type="term" value="F:double-stranded DNA binding"/>
    <property type="evidence" value="ECO:0007669"/>
    <property type="project" value="TreeGrafter"/>
</dbReference>
<dbReference type="GO" id="GO:0005634">
    <property type="term" value="C:nucleus"/>
    <property type="evidence" value="ECO:0007669"/>
    <property type="project" value="UniProtKB-SubCell"/>
</dbReference>
<dbReference type="PANTHER" id="PTHR12415">
    <property type="entry name" value="TYROSYL-DNA PHOSPHODIESTERASE 1"/>
    <property type="match status" value="1"/>
</dbReference>
<evidence type="ECO:0000256" key="5">
    <source>
        <dbReference type="ARBA" id="ARBA00022801"/>
    </source>
</evidence>
<evidence type="ECO:0000256" key="1">
    <source>
        <dbReference type="ARBA" id="ARBA00004123"/>
    </source>
</evidence>
<dbReference type="PANTHER" id="PTHR12415:SF0">
    <property type="entry name" value="TYROSYL-DNA PHOSPHODIESTERASE 1"/>
    <property type="match status" value="1"/>
</dbReference>
<sequence length="314" mass="35117">MGDLVTIPENMPQTKENYLEQLEILRPILQARKSSEAPETKTITSTQNRKEPKPQATSCSGSSGKICGETAVENTQCSVGSMLGKLQKNSPYNLFFTTIPKSQHTLSAPNSVTFTVTILYGDDWPDIVEYMRRFSPNVKHHFVKMKDPFGCNHIKLGIYAYEDESVRVVVSTANLYYEDWNHYNQGNSAERDGEAITGFKGHLLDYLRTYQLPILKDWVKYVANADFGEVNVALAYSAPGKHYAKQNGSHLHRVGDLLSQHCVLPAKTTAQSEGPLSWGILAQASSIDTKFNSTLYIARLKVSTKKIIYTRATL</sequence>
<dbReference type="Gene3D" id="3.30.870.10">
    <property type="entry name" value="Endonuclease Chain A"/>
    <property type="match status" value="1"/>
</dbReference>
<dbReference type="InterPro" id="IPR010347">
    <property type="entry name" value="Tdp1"/>
</dbReference>
<comment type="subcellular location">
    <subcellularLocation>
        <location evidence="1">Nucleus</location>
    </subcellularLocation>
</comment>
<dbReference type="HOGENOM" id="CLU_886416_0_0_1"/>
<protein>
    <submittedName>
        <fullName evidence="10">Uncharacterized protein</fullName>
    </submittedName>
</protein>
<evidence type="ECO:0000256" key="6">
    <source>
        <dbReference type="ARBA" id="ARBA00022839"/>
    </source>
</evidence>
<evidence type="ECO:0000313" key="10">
    <source>
        <dbReference type="EMBL" id="ENN78310.1"/>
    </source>
</evidence>
<dbReference type="OrthoDB" id="47785at2759"/>
<dbReference type="AlphaFoldDB" id="N6U9E3"/>
<dbReference type="GO" id="GO:0003697">
    <property type="term" value="F:single-stranded DNA binding"/>
    <property type="evidence" value="ECO:0007669"/>
    <property type="project" value="TreeGrafter"/>
</dbReference>
<dbReference type="EMBL" id="KB740919">
    <property type="protein sequence ID" value="ENN78310.1"/>
    <property type="molecule type" value="Genomic_DNA"/>
</dbReference>
<evidence type="ECO:0000256" key="9">
    <source>
        <dbReference type="SAM" id="MobiDB-lite"/>
    </source>
</evidence>
<keyword evidence="4" id="KW-0227">DNA damage</keyword>
<dbReference type="GO" id="GO:0006281">
    <property type="term" value="P:DNA repair"/>
    <property type="evidence" value="ECO:0007669"/>
    <property type="project" value="UniProtKB-KW"/>
</dbReference>
<feature type="region of interest" description="Disordered" evidence="9">
    <location>
        <begin position="30"/>
        <end position="64"/>
    </location>
</feature>
<keyword evidence="5" id="KW-0378">Hydrolase</keyword>
<accession>N6U9E3</accession>
<gene>
    <name evidence="10" type="ORF">YQE_05215</name>
</gene>
<keyword evidence="7" id="KW-0234">DNA repair</keyword>
<evidence type="ECO:0000256" key="4">
    <source>
        <dbReference type="ARBA" id="ARBA00022763"/>
    </source>
</evidence>
<evidence type="ECO:0000256" key="2">
    <source>
        <dbReference type="ARBA" id="ARBA00010205"/>
    </source>
</evidence>
<organism evidence="10">
    <name type="scientific">Dendroctonus ponderosae</name>
    <name type="common">Mountain pine beetle</name>
    <dbReference type="NCBI Taxonomy" id="77166"/>
    <lineage>
        <taxon>Eukaryota</taxon>
        <taxon>Metazoa</taxon>
        <taxon>Ecdysozoa</taxon>
        <taxon>Arthropoda</taxon>
        <taxon>Hexapoda</taxon>
        <taxon>Insecta</taxon>
        <taxon>Pterygota</taxon>
        <taxon>Neoptera</taxon>
        <taxon>Endopterygota</taxon>
        <taxon>Coleoptera</taxon>
        <taxon>Polyphaga</taxon>
        <taxon>Cucujiformia</taxon>
        <taxon>Curculionidae</taxon>
        <taxon>Scolytinae</taxon>
        <taxon>Dendroctonus</taxon>
    </lineage>
</organism>
<dbReference type="SUPFAM" id="SSF56024">
    <property type="entry name" value="Phospholipase D/nuclease"/>
    <property type="match status" value="1"/>
</dbReference>
<dbReference type="GO" id="GO:0004527">
    <property type="term" value="F:exonuclease activity"/>
    <property type="evidence" value="ECO:0007669"/>
    <property type="project" value="UniProtKB-KW"/>
</dbReference>